<dbReference type="Gene3D" id="2.160.10.10">
    <property type="entry name" value="Hexapeptide repeat proteins"/>
    <property type="match status" value="1"/>
</dbReference>
<keyword evidence="10" id="KW-1185">Reference proteome</keyword>
<evidence type="ECO:0000256" key="2">
    <source>
        <dbReference type="ARBA" id="ARBA00013167"/>
    </source>
</evidence>
<dbReference type="InterPro" id="IPR010084">
    <property type="entry name" value="FabZ"/>
</dbReference>
<keyword evidence="6" id="KW-0443">Lipid metabolism</keyword>
<dbReference type="OrthoDB" id="10069283at2759"/>
<evidence type="ECO:0000256" key="6">
    <source>
        <dbReference type="ARBA" id="ARBA00023098"/>
    </source>
</evidence>
<dbReference type="GO" id="GO:0006633">
    <property type="term" value="P:fatty acid biosynthetic process"/>
    <property type="evidence" value="ECO:0007669"/>
    <property type="project" value="InterPro"/>
</dbReference>
<dbReference type="AlphaFoldDB" id="A0A2B4Q6K3"/>
<dbReference type="PANTHER" id="PTHR30272">
    <property type="entry name" value="3-HYDROXYACYL-[ACYL-CARRIER-PROTEIN] DEHYDRATASE"/>
    <property type="match status" value="1"/>
</dbReference>
<dbReference type="GO" id="GO:0016020">
    <property type="term" value="C:membrane"/>
    <property type="evidence" value="ECO:0007669"/>
    <property type="project" value="GOC"/>
</dbReference>
<evidence type="ECO:0000256" key="4">
    <source>
        <dbReference type="ARBA" id="ARBA00022516"/>
    </source>
</evidence>
<dbReference type="CDD" id="cd01288">
    <property type="entry name" value="FabZ"/>
    <property type="match status" value="1"/>
</dbReference>
<dbReference type="FunFam" id="3.10.129.10:FF:000001">
    <property type="entry name" value="3-hydroxyacyl-[acyl-carrier-protein] dehydratase FabZ"/>
    <property type="match status" value="1"/>
</dbReference>
<dbReference type="PANTHER" id="PTHR30272:SF1">
    <property type="entry name" value="3-HYDROXYACYL-[ACYL-CARRIER-PROTEIN] DEHYDRATASE"/>
    <property type="match status" value="1"/>
</dbReference>
<keyword evidence="7" id="KW-0456">Lyase</keyword>
<gene>
    <name evidence="9" type="primary">fabZ</name>
    <name evidence="9" type="ORF">AWC38_SpisGene25664</name>
</gene>
<dbReference type="InterPro" id="IPR011004">
    <property type="entry name" value="Trimer_LpxA-like_sf"/>
</dbReference>
<dbReference type="NCBIfam" id="TIGR01750">
    <property type="entry name" value="fabZ"/>
    <property type="match status" value="1"/>
</dbReference>
<dbReference type="InterPro" id="IPR029069">
    <property type="entry name" value="HotDog_dom_sf"/>
</dbReference>
<keyword evidence="3" id="KW-0963">Cytoplasm</keyword>
<dbReference type="GO" id="GO:0009245">
    <property type="term" value="P:lipid A biosynthetic process"/>
    <property type="evidence" value="ECO:0007669"/>
    <property type="project" value="UniProtKB-KW"/>
</dbReference>
<protein>
    <recommendedName>
        <fullName evidence="2">3-hydroxyacyl-[acyl-carrier-protein] dehydratase</fullName>
        <ecNumber evidence="2">4.2.1.59</ecNumber>
    </recommendedName>
</protein>
<dbReference type="GO" id="GO:0019171">
    <property type="term" value="F:(3R)-hydroxyacyl-[acyl-carrier-protein] dehydratase activity"/>
    <property type="evidence" value="ECO:0007669"/>
    <property type="project" value="UniProtKB-EC"/>
</dbReference>
<reference evidence="10" key="1">
    <citation type="journal article" date="2017" name="bioRxiv">
        <title>Comparative analysis of the genomes of Stylophora pistillata and Acropora digitifera provides evidence for extensive differences between species of corals.</title>
        <authorList>
            <person name="Voolstra C.R."/>
            <person name="Li Y."/>
            <person name="Liew Y.J."/>
            <person name="Baumgarten S."/>
            <person name="Zoccola D."/>
            <person name="Flot J.-F."/>
            <person name="Tambutte S."/>
            <person name="Allemand D."/>
            <person name="Aranda M."/>
        </authorList>
    </citation>
    <scope>NUCLEOTIDE SEQUENCE [LARGE SCALE GENOMIC DNA]</scope>
</reference>
<organism evidence="9 10">
    <name type="scientific">Stylophora pistillata</name>
    <name type="common">Smooth cauliflower coral</name>
    <dbReference type="NCBI Taxonomy" id="50429"/>
    <lineage>
        <taxon>Eukaryota</taxon>
        <taxon>Metazoa</taxon>
        <taxon>Cnidaria</taxon>
        <taxon>Anthozoa</taxon>
        <taxon>Hexacorallia</taxon>
        <taxon>Scleractinia</taxon>
        <taxon>Astrocoeniina</taxon>
        <taxon>Pocilloporidae</taxon>
        <taxon>Stylophora</taxon>
    </lineage>
</organism>
<dbReference type="Gene3D" id="3.10.129.10">
    <property type="entry name" value="Hotdog Thioesterase"/>
    <property type="match status" value="1"/>
</dbReference>
<dbReference type="SUPFAM" id="SSF54637">
    <property type="entry name" value="Thioesterase/thiol ester dehydrase-isomerase"/>
    <property type="match status" value="1"/>
</dbReference>
<dbReference type="NCBIfam" id="NF000582">
    <property type="entry name" value="PRK00006.1"/>
    <property type="match status" value="1"/>
</dbReference>
<dbReference type="HAMAP" id="MF_00406">
    <property type="entry name" value="FabZ"/>
    <property type="match status" value="1"/>
</dbReference>
<keyword evidence="4" id="KW-0444">Lipid biosynthesis</keyword>
<accession>A0A2B4Q6K3</accession>
<dbReference type="EMBL" id="LSMT01005014">
    <property type="protein sequence ID" value="PFW99929.1"/>
    <property type="molecule type" value="Genomic_DNA"/>
</dbReference>
<name>A0A2B4Q6K3_STYPI</name>
<sequence length="200" mass="21521">MGDYSIAAGQAGLAGHLNIGKGARIAAQSGVMRDIPDAETVAGTPAVPEEPVETFNIEQIQELIPHRYPMLFVERLEIIEPGEKAVGTKSVSINEPFFQGHFPGAPVMPGVLVVEALAQTAGALVTHTLGGRKDGQVVYFMSIENARFRKPVMPGCQLKLCVEKAHSRGMVWKFQGKAMVDGKVYAEALFTAMISNKIES</sequence>
<dbReference type="Proteomes" id="UP000225706">
    <property type="component" value="Unassembled WGS sequence"/>
</dbReference>
<dbReference type="SUPFAM" id="SSF51161">
    <property type="entry name" value="Trimeric LpxA-like enzymes"/>
    <property type="match status" value="1"/>
</dbReference>
<comment type="function">
    <text evidence="8">Involved in unsaturated fatty acids biosynthesis. Catalyzes the dehydration of short chain beta-hydroxyacyl-ACPs and long chain saturated and unsaturated beta-hydroxyacyl-ACPs.</text>
</comment>
<evidence type="ECO:0000256" key="1">
    <source>
        <dbReference type="ARBA" id="ARBA00004496"/>
    </source>
</evidence>
<evidence type="ECO:0000256" key="3">
    <source>
        <dbReference type="ARBA" id="ARBA00022490"/>
    </source>
</evidence>
<dbReference type="InterPro" id="IPR013114">
    <property type="entry name" value="FabA_FabZ"/>
</dbReference>
<dbReference type="Pfam" id="PF07977">
    <property type="entry name" value="FabA"/>
    <property type="match status" value="1"/>
</dbReference>
<dbReference type="GO" id="GO:0005737">
    <property type="term" value="C:cytoplasm"/>
    <property type="evidence" value="ECO:0007669"/>
    <property type="project" value="UniProtKB-SubCell"/>
</dbReference>
<evidence type="ECO:0000313" key="9">
    <source>
        <dbReference type="EMBL" id="PFW99929.1"/>
    </source>
</evidence>
<proteinExistence type="inferred from homology"/>
<dbReference type="EC" id="4.2.1.59" evidence="2"/>
<evidence type="ECO:0000256" key="5">
    <source>
        <dbReference type="ARBA" id="ARBA00022556"/>
    </source>
</evidence>
<evidence type="ECO:0000313" key="10">
    <source>
        <dbReference type="Proteomes" id="UP000225706"/>
    </source>
</evidence>
<comment type="subcellular location">
    <subcellularLocation>
        <location evidence="1">Cytoplasm</location>
    </subcellularLocation>
</comment>
<keyword evidence="5" id="KW-0441">Lipid A biosynthesis</keyword>
<comment type="caution">
    <text evidence="9">The sequence shown here is derived from an EMBL/GenBank/DDBJ whole genome shotgun (WGS) entry which is preliminary data.</text>
</comment>
<evidence type="ECO:0000256" key="8">
    <source>
        <dbReference type="ARBA" id="ARBA00025049"/>
    </source>
</evidence>
<evidence type="ECO:0000256" key="7">
    <source>
        <dbReference type="ARBA" id="ARBA00023239"/>
    </source>
</evidence>
<dbReference type="STRING" id="50429.A0A2B4Q6K3"/>